<reference evidence="5 6" key="1">
    <citation type="journal article" date="2019" name="Int. J. Syst. Evol. Microbiol.">
        <title>The Global Catalogue of Microorganisms (GCM) 10K type strain sequencing project: providing services to taxonomists for standard genome sequencing and annotation.</title>
        <authorList>
            <consortium name="The Broad Institute Genomics Platform"/>
            <consortium name="The Broad Institute Genome Sequencing Center for Infectious Disease"/>
            <person name="Wu L."/>
            <person name="Ma J."/>
        </authorList>
    </citation>
    <scope>NUCLEOTIDE SEQUENCE [LARGE SCALE GENOMIC DNA]</scope>
    <source>
        <strain evidence="5 6">JCM 3146</strain>
    </source>
</reference>
<dbReference type="EMBL" id="BAAABM010000002">
    <property type="protein sequence ID" value="GAA0314899.1"/>
    <property type="molecule type" value="Genomic_DNA"/>
</dbReference>
<keyword evidence="2 5" id="KW-0067">ATP-binding</keyword>
<proteinExistence type="predicted"/>
<dbReference type="Proteomes" id="UP001501822">
    <property type="component" value="Unassembled WGS sequence"/>
</dbReference>
<keyword evidence="3" id="KW-0472">Membrane</keyword>
<accession>A0ABN0VRE3</accession>
<keyword evidence="6" id="KW-1185">Reference proteome</keyword>
<dbReference type="InterPro" id="IPR003593">
    <property type="entry name" value="AAA+_ATPase"/>
</dbReference>
<organism evidence="5 6">
    <name type="scientific">Actinoallomurus spadix</name>
    <dbReference type="NCBI Taxonomy" id="79912"/>
    <lineage>
        <taxon>Bacteria</taxon>
        <taxon>Bacillati</taxon>
        <taxon>Actinomycetota</taxon>
        <taxon>Actinomycetes</taxon>
        <taxon>Streptosporangiales</taxon>
        <taxon>Thermomonosporaceae</taxon>
        <taxon>Actinoallomurus</taxon>
    </lineage>
</organism>
<name>A0ABN0VRE3_9ACTN</name>
<evidence type="ECO:0000256" key="1">
    <source>
        <dbReference type="ARBA" id="ARBA00022741"/>
    </source>
</evidence>
<dbReference type="PANTHER" id="PTHR24221:SF646">
    <property type="entry name" value="HAEMOLYSIN SECRETION ATP-BINDING PROTEIN"/>
    <property type="match status" value="1"/>
</dbReference>
<evidence type="ECO:0000313" key="6">
    <source>
        <dbReference type="Proteomes" id="UP001501822"/>
    </source>
</evidence>
<dbReference type="PANTHER" id="PTHR24221">
    <property type="entry name" value="ATP-BINDING CASSETTE SUB-FAMILY B"/>
    <property type="match status" value="1"/>
</dbReference>
<feature type="transmembrane region" description="Helical" evidence="3">
    <location>
        <begin position="248"/>
        <end position="270"/>
    </location>
</feature>
<comment type="caution">
    <text evidence="5">The sequence shown here is derived from an EMBL/GenBank/DDBJ whole genome shotgun (WGS) entry which is preliminary data.</text>
</comment>
<keyword evidence="1" id="KW-0547">Nucleotide-binding</keyword>
<keyword evidence="3" id="KW-0812">Transmembrane</keyword>
<evidence type="ECO:0000313" key="5">
    <source>
        <dbReference type="EMBL" id="GAA0314899.1"/>
    </source>
</evidence>
<feature type="domain" description="ABC transporter" evidence="4">
    <location>
        <begin position="354"/>
        <end position="597"/>
    </location>
</feature>
<dbReference type="InterPro" id="IPR039421">
    <property type="entry name" value="Type_1_exporter"/>
</dbReference>
<dbReference type="Gene3D" id="3.40.50.300">
    <property type="entry name" value="P-loop containing nucleotide triphosphate hydrolases"/>
    <property type="match status" value="1"/>
</dbReference>
<dbReference type="GO" id="GO:0005524">
    <property type="term" value="F:ATP binding"/>
    <property type="evidence" value="ECO:0007669"/>
    <property type="project" value="UniProtKB-KW"/>
</dbReference>
<dbReference type="PROSITE" id="PS00211">
    <property type="entry name" value="ABC_TRANSPORTER_1"/>
    <property type="match status" value="1"/>
</dbReference>
<dbReference type="Pfam" id="PF00005">
    <property type="entry name" value="ABC_tran"/>
    <property type="match status" value="1"/>
</dbReference>
<dbReference type="PROSITE" id="PS50893">
    <property type="entry name" value="ABC_TRANSPORTER_2"/>
    <property type="match status" value="1"/>
</dbReference>
<protein>
    <submittedName>
        <fullName evidence="5">ABC transporter ATP-binding protein</fullName>
    </submittedName>
</protein>
<evidence type="ECO:0000259" key="4">
    <source>
        <dbReference type="PROSITE" id="PS50893"/>
    </source>
</evidence>
<dbReference type="InterPro" id="IPR017871">
    <property type="entry name" value="ABC_transporter-like_CS"/>
</dbReference>
<dbReference type="InterPro" id="IPR003439">
    <property type="entry name" value="ABC_transporter-like_ATP-bd"/>
</dbReference>
<feature type="transmembrane region" description="Helical" evidence="3">
    <location>
        <begin position="20"/>
        <end position="48"/>
    </location>
</feature>
<dbReference type="InterPro" id="IPR027417">
    <property type="entry name" value="P-loop_NTPase"/>
</dbReference>
<dbReference type="SUPFAM" id="SSF52540">
    <property type="entry name" value="P-loop containing nucleoside triphosphate hydrolases"/>
    <property type="match status" value="1"/>
</dbReference>
<feature type="transmembrane region" description="Helical" evidence="3">
    <location>
        <begin position="150"/>
        <end position="176"/>
    </location>
</feature>
<dbReference type="SMART" id="SM00382">
    <property type="entry name" value="AAA"/>
    <property type="match status" value="1"/>
</dbReference>
<dbReference type="RefSeq" id="WP_252809606.1">
    <property type="nucleotide sequence ID" value="NZ_BAAABM010000002.1"/>
</dbReference>
<keyword evidence="3" id="KW-1133">Transmembrane helix</keyword>
<gene>
    <name evidence="5" type="ORF">GCM10010151_01210</name>
</gene>
<evidence type="ECO:0000256" key="3">
    <source>
        <dbReference type="SAM" id="Phobius"/>
    </source>
</evidence>
<evidence type="ECO:0000256" key="2">
    <source>
        <dbReference type="ARBA" id="ARBA00022840"/>
    </source>
</evidence>
<sequence>MTHRWPAIARLVPHAGFGPAAAAIAHSLVTGLLPIAFIFCTSSMLAALPDTAHPHAWVAPAGLAMAALLAQQALAPFQAALAELVTRRVDERCLNHVVTSAVARTPMADLQRPEVMDRLGDVNAAFEGAAPTPGAAVAGAIALVARYVQLLGAVVLVGVELSPLAGLVAAATALVVRFAQRGSLARFATAWTGMAGARRKINYLLDVGLGAADAKELRVLGLLPWLRARHRADSRAYLAPMWARRRRIYFGPFVGYSLIALTGGGLTMVLLERAAVAGRVDLRALSIGVQCLLVAMRFGVFFPESDIKTQHGFETRRAILEFERYAVPPASPPEAARGEVAAPHGEVAAPRRSIAFERVVFAYDEAPVPVLDGCDLEITAGRSTAIVGLNGAGKTTLIKLLARLHDPQRGRVTVDGRDLRDLDVHAWRRRLAVVFQDFLRYDLTAADNIRMGAPDLPRDDTALLDAAERAGALDLIERLPAGLDTPLSSRYRGGQDLSGGQWQRIALARALYAVHAGASVLVMDEPTAHLDVRAETRFFDRFLELTEGLTTVLVAHRFSTVRHADRIVVLDGGRVVEAGDHEGLVGSGGRYAKLFALQAERFAR</sequence>